<reference evidence="2 3" key="1">
    <citation type="submission" date="2017-04" db="EMBL/GenBank/DDBJ databases">
        <title>Kefir bacterial isolates.</title>
        <authorList>
            <person name="Kim Y."/>
            <person name="Blasche S."/>
            <person name="Patil K.R."/>
        </authorList>
    </citation>
    <scope>NUCLEOTIDE SEQUENCE [LARGE SCALE GENOMIC DNA]</scope>
    <source>
        <strain evidence="2 3">OG2</strain>
    </source>
</reference>
<feature type="transmembrane region" description="Helical" evidence="1">
    <location>
        <begin position="20"/>
        <end position="42"/>
    </location>
</feature>
<evidence type="ECO:0000313" key="3">
    <source>
        <dbReference type="Proteomes" id="UP000216802"/>
    </source>
</evidence>
<keyword evidence="1" id="KW-1133">Transmembrane helix</keyword>
<accession>A0A269Y7J5</accession>
<evidence type="ECO:0000256" key="1">
    <source>
        <dbReference type="SAM" id="Phobius"/>
    </source>
</evidence>
<feature type="transmembrane region" description="Helical" evidence="1">
    <location>
        <begin position="54"/>
        <end position="75"/>
    </location>
</feature>
<proteinExistence type="predicted"/>
<sequence length="81" mass="8596">MESNSEKHSNGHAAFLSIGWVSSVISLFVPFIGILAIIFGILDVVKSRSKAAGIVLLVIAIIFLYLGLTGFGYGFTSSLYG</sequence>
<dbReference type="RefSeq" id="WP_095339482.1">
    <property type="nucleotide sequence ID" value="NZ_NCXA01000047.1"/>
</dbReference>
<dbReference type="AlphaFoldDB" id="A0A269Y7J5"/>
<gene>
    <name evidence="2" type="ORF">B8W98_07740</name>
</gene>
<keyword evidence="1" id="KW-0472">Membrane</keyword>
<keyword evidence="1" id="KW-0812">Transmembrane</keyword>
<organism evidence="2 3">
    <name type="scientific">Lentilactobacillus parakefiri</name>
    <dbReference type="NCBI Taxonomy" id="152332"/>
    <lineage>
        <taxon>Bacteria</taxon>
        <taxon>Bacillati</taxon>
        <taxon>Bacillota</taxon>
        <taxon>Bacilli</taxon>
        <taxon>Lactobacillales</taxon>
        <taxon>Lactobacillaceae</taxon>
        <taxon>Lentilactobacillus</taxon>
    </lineage>
</organism>
<comment type="caution">
    <text evidence="2">The sequence shown here is derived from an EMBL/GenBank/DDBJ whole genome shotgun (WGS) entry which is preliminary data.</text>
</comment>
<name>A0A269Y7J5_9LACO</name>
<protein>
    <submittedName>
        <fullName evidence="2">Uncharacterized protein</fullName>
    </submittedName>
</protein>
<dbReference type="Proteomes" id="UP000216802">
    <property type="component" value="Unassembled WGS sequence"/>
</dbReference>
<dbReference type="EMBL" id="NCXI01000054">
    <property type="protein sequence ID" value="PAK81409.1"/>
    <property type="molecule type" value="Genomic_DNA"/>
</dbReference>
<evidence type="ECO:0000313" key="2">
    <source>
        <dbReference type="EMBL" id="PAK81409.1"/>
    </source>
</evidence>